<gene>
    <name evidence="2" type="ORF">CARUB_v10021537mg</name>
</gene>
<name>R0GE41_9BRAS</name>
<dbReference type="PANTHER" id="PTHR31111">
    <property type="entry name" value="BNAA05G37150D PROTEIN-RELATED"/>
    <property type="match status" value="1"/>
</dbReference>
<organism evidence="2 3">
    <name type="scientific">Capsella rubella</name>
    <dbReference type="NCBI Taxonomy" id="81985"/>
    <lineage>
        <taxon>Eukaryota</taxon>
        <taxon>Viridiplantae</taxon>
        <taxon>Streptophyta</taxon>
        <taxon>Embryophyta</taxon>
        <taxon>Tracheophyta</taxon>
        <taxon>Spermatophyta</taxon>
        <taxon>Magnoliopsida</taxon>
        <taxon>eudicotyledons</taxon>
        <taxon>Gunneridae</taxon>
        <taxon>Pentapetalae</taxon>
        <taxon>rosids</taxon>
        <taxon>malvids</taxon>
        <taxon>Brassicales</taxon>
        <taxon>Brassicaceae</taxon>
        <taxon>Camelineae</taxon>
        <taxon>Capsella</taxon>
    </lineage>
</organism>
<dbReference type="SMART" id="SM00256">
    <property type="entry name" value="FBOX"/>
    <property type="match status" value="1"/>
</dbReference>
<keyword evidence="3" id="KW-1185">Reference proteome</keyword>
<evidence type="ECO:0000313" key="3">
    <source>
        <dbReference type="Proteomes" id="UP000029121"/>
    </source>
</evidence>
<dbReference type="InterPro" id="IPR013187">
    <property type="entry name" value="F-box-assoc_dom_typ3"/>
</dbReference>
<dbReference type="NCBIfam" id="TIGR01640">
    <property type="entry name" value="F_box_assoc_1"/>
    <property type="match status" value="1"/>
</dbReference>
<dbReference type="InterPro" id="IPR036047">
    <property type="entry name" value="F-box-like_dom_sf"/>
</dbReference>
<evidence type="ECO:0000313" key="2">
    <source>
        <dbReference type="EMBL" id="EOA34037.1"/>
    </source>
</evidence>
<dbReference type="InterPro" id="IPR017451">
    <property type="entry name" value="F-box-assoc_interact_dom"/>
</dbReference>
<evidence type="ECO:0000259" key="1">
    <source>
        <dbReference type="PROSITE" id="PS50181"/>
    </source>
</evidence>
<reference evidence="3" key="1">
    <citation type="journal article" date="2013" name="Nat. Genet.">
        <title>The Capsella rubella genome and the genomic consequences of rapid mating system evolution.</title>
        <authorList>
            <person name="Slotte T."/>
            <person name="Hazzouri K.M."/>
            <person name="Agren J.A."/>
            <person name="Koenig D."/>
            <person name="Maumus F."/>
            <person name="Guo Y.L."/>
            <person name="Steige K."/>
            <person name="Platts A.E."/>
            <person name="Escobar J.S."/>
            <person name="Newman L.K."/>
            <person name="Wang W."/>
            <person name="Mandakova T."/>
            <person name="Vello E."/>
            <person name="Smith L.M."/>
            <person name="Henz S.R."/>
            <person name="Steffen J."/>
            <person name="Takuno S."/>
            <person name="Brandvain Y."/>
            <person name="Coop G."/>
            <person name="Andolfatto P."/>
            <person name="Hu T.T."/>
            <person name="Blanchette M."/>
            <person name="Clark R.M."/>
            <person name="Quesneville H."/>
            <person name="Nordborg M."/>
            <person name="Gaut B.S."/>
            <person name="Lysak M.A."/>
            <person name="Jenkins J."/>
            <person name="Grimwood J."/>
            <person name="Chapman J."/>
            <person name="Prochnik S."/>
            <person name="Shu S."/>
            <person name="Rokhsar D."/>
            <person name="Schmutz J."/>
            <person name="Weigel D."/>
            <person name="Wright S.I."/>
        </authorList>
    </citation>
    <scope>NUCLEOTIDE SEQUENCE [LARGE SCALE GENOMIC DNA]</scope>
    <source>
        <strain evidence="3">cv. Monte Gargano</strain>
    </source>
</reference>
<dbReference type="Gene3D" id="1.20.1280.50">
    <property type="match status" value="1"/>
</dbReference>
<dbReference type="SUPFAM" id="SSF81383">
    <property type="entry name" value="F-box domain"/>
    <property type="match status" value="1"/>
</dbReference>
<dbReference type="PROSITE" id="PS50181">
    <property type="entry name" value="FBOX"/>
    <property type="match status" value="1"/>
</dbReference>
<accession>R0GE41</accession>
<dbReference type="PANTHER" id="PTHR31111:SF138">
    <property type="entry name" value="F-BOX ASSOCIATED DOMAIN-CONTAINING PROTEIN"/>
    <property type="match status" value="1"/>
</dbReference>
<dbReference type="AlphaFoldDB" id="R0GE41"/>
<dbReference type="EMBL" id="KB870806">
    <property type="protein sequence ID" value="EOA34037.1"/>
    <property type="molecule type" value="Genomic_DNA"/>
</dbReference>
<dbReference type="STRING" id="81985.R0GE41"/>
<dbReference type="Pfam" id="PF00646">
    <property type="entry name" value="F-box"/>
    <property type="match status" value="1"/>
</dbReference>
<feature type="domain" description="F-box" evidence="1">
    <location>
        <begin position="4"/>
        <end position="53"/>
    </location>
</feature>
<dbReference type="InterPro" id="IPR001810">
    <property type="entry name" value="F-box_dom"/>
</dbReference>
<dbReference type="Pfam" id="PF08268">
    <property type="entry name" value="FBA_3"/>
    <property type="match status" value="1"/>
</dbReference>
<dbReference type="Proteomes" id="UP000029121">
    <property type="component" value="Unassembled WGS sequence"/>
</dbReference>
<proteinExistence type="predicted"/>
<protein>
    <recommendedName>
        <fullName evidence="1">F-box domain-containing protein</fullName>
    </recommendedName>
</protein>
<sequence length="355" mass="41192">MSRSTSSSSLPIELTREILLKLPAESIVKSRYVSKLWSSIITDGYFTDRFETRSSTRPSLLMFFTKRDRVFVFSFPQHSKNSNETRSYSHKVDSYHMKYPTGCNFSITESVHGLIYFRESTKPVIWNPSTKQFLTLTKPIEESIYSVIVFLGYDPIEGKHKVLCMPCYNASDECRVLTLGSAEKTWRTVKTSYKHQAFYKCTGRCINGVLYYVASYFEDESESYIVMSFDVRTEKLACLDSDNLMGNDDGITLWILKDAEQHQWSYQHFVTPFSRSLKKIYKLYGVNDDGEFIFVQSTFLKSFVILYFDPGRSSLRRVEFKGVADEEFRFKNGLGNKRLRALFSFPNHVETLTSL</sequence>